<feature type="region of interest" description="Disordered" evidence="1">
    <location>
        <begin position="135"/>
        <end position="154"/>
    </location>
</feature>
<organism evidence="2 3">
    <name type="scientific">Glycine soja</name>
    <name type="common">Wild soybean</name>
    <dbReference type="NCBI Taxonomy" id="3848"/>
    <lineage>
        <taxon>Eukaryota</taxon>
        <taxon>Viridiplantae</taxon>
        <taxon>Streptophyta</taxon>
        <taxon>Embryophyta</taxon>
        <taxon>Tracheophyta</taxon>
        <taxon>Spermatophyta</taxon>
        <taxon>Magnoliopsida</taxon>
        <taxon>eudicotyledons</taxon>
        <taxon>Gunneridae</taxon>
        <taxon>Pentapetalae</taxon>
        <taxon>rosids</taxon>
        <taxon>fabids</taxon>
        <taxon>Fabales</taxon>
        <taxon>Fabaceae</taxon>
        <taxon>Papilionoideae</taxon>
        <taxon>50 kb inversion clade</taxon>
        <taxon>NPAAA clade</taxon>
        <taxon>indigoferoid/millettioid clade</taxon>
        <taxon>Phaseoleae</taxon>
        <taxon>Glycine</taxon>
        <taxon>Glycine subgen. Soja</taxon>
    </lineage>
</organism>
<feature type="region of interest" description="Disordered" evidence="1">
    <location>
        <begin position="24"/>
        <end position="58"/>
    </location>
</feature>
<comment type="caution">
    <text evidence="2">The sequence shown here is derived from an EMBL/GenBank/DDBJ whole genome shotgun (WGS) entry which is preliminary data.</text>
</comment>
<keyword evidence="3" id="KW-1185">Reference proteome</keyword>
<protein>
    <submittedName>
        <fullName evidence="2">Uncharacterized protein</fullName>
    </submittedName>
</protein>
<evidence type="ECO:0000313" key="3">
    <source>
        <dbReference type="Proteomes" id="UP000289340"/>
    </source>
</evidence>
<dbReference type="EMBL" id="QZWG01000004">
    <property type="protein sequence ID" value="RZC16635.1"/>
    <property type="molecule type" value="Genomic_DNA"/>
</dbReference>
<name>A0A445L0I7_GLYSO</name>
<dbReference type="Proteomes" id="UP000289340">
    <property type="component" value="Chromosome 4"/>
</dbReference>
<dbReference type="AlphaFoldDB" id="A0A445L0I7"/>
<proteinExistence type="predicted"/>
<gene>
    <name evidence="2" type="ORF">D0Y65_009789</name>
</gene>
<reference evidence="2 3" key="1">
    <citation type="submission" date="2018-09" db="EMBL/GenBank/DDBJ databases">
        <title>A high-quality reference genome of wild soybean provides a powerful tool to mine soybean genomes.</title>
        <authorList>
            <person name="Xie M."/>
            <person name="Chung C.Y.L."/>
            <person name="Li M.-W."/>
            <person name="Wong F.-L."/>
            <person name="Chan T.-F."/>
            <person name="Lam H.-M."/>
        </authorList>
    </citation>
    <scope>NUCLEOTIDE SEQUENCE [LARGE SCALE GENOMIC DNA]</scope>
    <source>
        <strain evidence="3">cv. W05</strain>
        <tissue evidence="2">Hypocotyl of etiolated seedlings</tissue>
    </source>
</reference>
<evidence type="ECO:0000256" key="1">
    <source>
        <dbReference type="SAM" id="MobiDB-lite"/>
    </source>
</evidence>
<sequence>MRDLEIINTSLSVKNTIFHSPLLPKATQTLRPPFPPPTTTGGRHEPPLLAAEPPHQEEHLNRSGILRILLKDSVERIPPILHYKASLRSGKCESQGVMAGRNDCAIADALQALAQAIGNPNRGEVAGAAGYQGLDRFQRNSPPAFNGGYNPDGA</sequence>
<accession>A0A445L0I7</accession>
<evidence type="ECO:0000313" key="2">
    <source>
        <dbReference type="EMBL" id="RZC16635.1"/>
    </source>
</evidence>